<protein>
    <submittedName>
        <fullName evidence="2">YjbH domain-containing protein</fullName>
    </submittedName>
</protein>
<dbReference type="EMBL" id="JAUZVY010000002">
    <property type="protein sequence ID" value="MDP4528961.1"/>
    <property type="molecule type" value="Genomic_DNA"/>
</dbReference>
<proteinExistence type="predicted"/>
<reference evidence="2 3" key="1">
    <citation type="submission" date="2023-08" db="EMBL/GenBank/DDBJ databases">
        <authorList>
            <person name="Joshi A."/>
            <person name="Thite S."/>
        </authorList>
    </citation>
    <scope>NUCLEOTIDE SEQUENCE [LARGE SCALE GENOMIC DNA]</scope>
    <source>
        <strain evidence="2 3">1E1</strain>
    </source>
</reference>
<dbReference type="Pfam" id="PF06082">
    <property type="entry name" value="YjbH"/>
    <property type="match status" value="1"/>
</dbReference>
<comment type="caution">
    <text evidence="2">The sequence shown here is derived from an EMBL/GenBank/DDBJ whole genome shotgun (WGS) entry which is preliminary data.</text>
</comment>
<accession>A0ABT9GPT7</accession>
<evidence type="ECO:0000313" key="2">
    <source>
        <dbReference type="EMBL" id="MDP4528961.1"/>
    </source>
</evidence>
<evidence type="ECO:0000256" key="1">
    <source>
        <dbReference type="SAM" id="SignalP"/>
    </source>
</evidence>
<dbReference type="InterPro" id="IPR010344">
    <property type="entry name" value="YbjH"/>
</dbReference>
<keyword evidence="1" id="KW-0732">Signal</keyword>
<dbReference type="RefSeq" id="WP_305945048.1">
    <property type="nucleotide sequence ID" value="NZ_JAUZVY010000002.1"/>
</dbReference>
<keyword evidence="3" id="KW-1185">Reference proteome</keyword>
<feature type="chain" id="PRO_5047217919" evidence="1">
    <location>
        <begin position="29"/>
        <end position="706"/>
    </location>
</feature>
<evidence type="ECO:0000313" key="3">
    <source>
        <dbReference type="Proteomes" id="UP001236258"/>
    </source>
</evidence>
<dbReference type="Proteomes" id="UP001236258">
    <property type="component" value="Unassembled WGS sequence"/>
</dbReference>
<feature type="signal peptide" evidence="1">
    <location>
        <begin position="1"/>
        <end position="28"/>
    </location>
</feature>
<gene>
    <name evidence="2" type="ORF">Q3O59_07960</name>
</gene>
<sequence length="706" mass="79456">MSIVVKPRFPFFRLSTLALALAAPLGYAAEGFAIPAQAVEPSQGSHGGTGLIQVPVARMAGDGRLAVGYSDNDEYRFWTASLMLFPWMEATLRYADIRNRLYSPFPGFSGDQTYKDKGIDAKFRLWQESYWLPEIAVGFRDFGGTGTFESEFLVASKRFGPVDLSLGMGWGYLGAAGNTRNPFCDLSDAFCERPSGFSGQGGKIDYQRFFKGPSSLFGGIEYQTPWQPLRLKLEYEGNDYSRDRAGIEMVQSSRWNAGALYQWGNFDFNLNYQRGNTFGFGVHYTFDLHSLSQLKLDPAPREVTESPVRSHEEIARQQLASMLRREAGFMLRSIEVTDDKAVLIGNQVMYRDQDIAIERVGRVLAAELPRSVEQYRIVVLEGHQPMVETVVDASAFVAAVTYQTPELDVPSSFQRIDPVSSKAWQQTTEHSGLYYGAETFWIQSFGNPEVFFMYQGGLLGSAGYQFNSGLSFNGTAKLTLLENFDKFNFTVDSFDTPLPRVRTYVREYVTRSTLTMENLFAHWQNNPAPNWYLQTYGGYLESMFGGVGTEVLYRPVDSNLAFGFDINWVRQRSFENDFDFMDYSVVTGHANIYWQPEFFDDILFTLNIGRFLAGDDGVKISFARRFNSGIQVGAHAAFTNVSSADYGEGSFTKGFYISIPFDLFTLRSAKGQGVIPWVPIARDGGQPLLKPVNLYDTTRARSRFHD</sequence>
<name>A0ABT9GPT7_9GAMM</name>
<organism evidence="2 3">
    <name type="scientific">Alkalimonas delamerensis</name>
    <dbReference type="NCBI Taxonomy" id="265981"/>
    <lineage>
        <taxon>Bacteria</taxon>
        <taxon>Pseudomonadati</taxon>
        <taxon>Pseudomonadota</taxon>
        <taxon>Gammaproteobacteria</taxon>
        <taxon>Alkalimonas</taxon>
    </lineage>
</organism>